<dbReference type="InterPro" id="IPR000719">
    <property type="entry name" value="Prot_kinase_dom"/>
</dbReference>
<evidence type="ECO:0000256" key="12">
    <source>
        <dbReference type="ARBA" id="ARBA00022777"/>
    </source>
</evidence>
<reference evidence="26 27" key="1">
    <citation type="journal article" date="2023" name="Sci. Data">
        <title>Genome assembly of the Korean intertidal mud-creeper Batillaria attramentaria.</title>
        <authorList>
            <person name="Patra A.K."/>
            <person name="Ho P.T."/>
            <person name="Jun S."/>
            <person name="Lee S.J."/>
            <person name="Kim Y."/>
            <person name="Won Y.J."/>
        </authorList>
    </citation>
    <scope>NUCLEOTIDE SEQUENCE [LARGE SCALE GENOMIC DNA]</scope>
    <source>
        <strain evidence="26">Wonlab-2016</strain>
    </source>
</reference>
<evidence type="ECO:0000256" key="5">
    <source>
        <dbReference type="ARBA" id="ARBA00022490"/>
    </source>
</evidence>
<feature type="region of interest" description="Disordered" evidence="20">
    <location>
        <begin position="370"/>
        <end position="389"/>
    </location>
</feature>
<feature type="region of interest" description="Disordered" evidence="20">
    <location>
        <begin position="1638"/>
        <end position="1744"/>
    </location>
</feature>
<evidence type="ECO:0000259" key="22">
    <source>
        <dbReference type="PROSITE" id="PS50081"/>
    </source>
</evidence>
<keyword evidence="8" id="KW-0808">Transferase</keyword>
<dbReference type="CDD" id="cd20809">
    <property type="entry name" value="C1_MRCK"/>
    <property type="match status" value="1"/>
</dbReference>
<evidence type="ECO:0000256" key="10">
    <source>
        <dbReference type="ARBA" id="ARBA00022741"/>
    </source>
</evidence>
<evidence type="ECO:0000256" key="13">
    <source>
        <dbReference type="ARBA" id="ARBA00022833"/>
    </source>
</evidence>
<proteinExistence type="inferred from homology"/>
<dbReference type="PROSITE" id="PS50219">
    <property type="entry name" value="CNH"/>
    <property type="match status" value="1"/>
</dbReference>
<dbReference type="InterPro" id="IPR001180">
    <property type="entry name" value="CNH_dom"/>
</dbReference>
<comment type="cofactor">
    <cofactor evidence="1">
        <name>Mg(2+)</name>
        <dbReference type="ChEBI" id="CHEBI:18420"/>
    </cofactor>
</comment>
<evidence type="ECO:0000256" key="14">
    <source>
        <dbReference type="ARBA" id="ARBA00022840"/>
    </source>
</evidence>
<dbReference type="InterPro" id="IPR002219">
    <property type="entry name" value="PKC_DAG/PE"/>
</dbReference>
<dbReference type="EMBL" id="JACVVK020000266">
    <property type="protein sequence ID" value="KAK7481172.1"/>
    <property type="molecule type" value="Genomic_DNA"/>
</dbReference>
<feature type="region of interest" description="Disordered" evidence="20">
    <location>
        <begin position="1569"/>
        <end position="1590"/>
    </location>
</feature>
<evidence type="ECO:0000259" key="23">
    <source>
        <dbReference type="PROSITE" id="PS50108"/>
    </source>
</evidence>
<dbReference type="InterPro" id="IPR014930">
    <property type="entry name" value="Myotonic_dystrophy_kinase_coil"/>
</dbReference>
<feature type="domain" description="CRIB" evidence="23">
    <location>
        <begin position="1529"/>
        <end position="1542"/>
    </location>
</feature>
<dbReference type="InterPro" id="IPR000961">
    <property type="entry name" value="AGC-kinase_C"/>
</dbReference>
<dbReference type="SUPFAM" id="SSF57889">
    <property type="entry name" value="Cysteine-rich domain"/>
    <property type="match status" value="1"/>
</dbReference>
<evidence type="ECO:0000256" key="18">
    <source>
        <dbReference type="PROSITE-ProRule" id="PRU10141"/>
    </source>
</evidence>
<keyword evidence="7" id="KW-0597">Phosphoprotein</keyword>
<dbReference type="Gene3D" id="1.20.5.340">
    <property type="match status" value="1"/>
</dbReference>
<keyword evidence="15 19" id="KW-0175">Coiled coil</keyword>
<dbReference type="Pfam" id="PF00130">
    <property type="entry name" value="C1_1"/>
    <property type="match status" value="1"/>
</dbReference>
<feature type="compositionally biased region" description="Basic and acidic residues" evidence="20">
    <location>
        <begin position="954"/>
        <end position="972"/>
    </location>
</feature>
<keyword evidence="10 18" id="KW-0547">Nucleotide-binding</keyword>
<dbReference type="SUPFAM" id="SSF56112">
    <property type="entry name" value="Protein kinase-like (PK-like)"/>
    <property type="match status" value="1"/>
</dbReference>
<dbReference type="EC" id="2.7.11.1" evidence="4"/>
<keyword evidence="12" id="KW-0418">Kinase</keyword>
<dbReference type="InterPro" id="IPR050839">
    <property type="entry name" value="Rho-assoc_Ser/Thr_Kinase"/>
</dbReference>
<dbReference type="Proteomes" id="UP001519460">
    <property type="component" value="Unassembled WGS sequence"/>
</dbReference>
<dbReference type="InterPro" id="IPR046349">
    <property type="entry name" value="C1-like_sf"/>
</dbReference>
<evidence type="ECO:0000256" key="3">
    <source>
        <dbReference type="ARBA" id="ARBA00005719"/>
    </source>
</evidence>
<feature type="compositionally biased region" description="Basic and acidic residues" evidence="20">
    <location>
        <begin position="1511"/>
        <end position="1528"/>
    </location>
</feature>
<feature type="domain" description="CRIB" evidence="23">
    <location>
        <begin position="1585"/>
        <end position="1598"/>
    </location>
</feature>
<dbReference type="FunFam" id="1.10.510.10:FF:000014">
    <property type="entry name" value="Non-specific serine/threonine protein kinase"/>
    <property type="match status" value="1"/>
</dbReference>
<dbReference type="Gene3D" id="1.10.510.10">
    <property type="entry name" value="Transferase(Phosphotransferase) domain 1"/>
    <property type="match status" value="1"/>
</dbReference>
<dbReference type="InterPro" id="IPR017441">
    <property type="entry name" value="Protein_kinase_ATP_BS"/>
</dbReference>
<dbReference type="GO" id="GO:0004674">
    <property type="term" value="F:protein serine/threonine kinase activity"/>
    <property type="evidence" value="ECO:0007669"/>
    <property type="project" value="UniProtKB-KW"/>
</dbReference>
<evidence type="ECO:0000256" key="15">
    <source>
        <dbReference type="ARBA" id="ARBA00023054"/>
    </source>
</evidence>
<dbReference type="SMART" id="SM00109">
    <property type="entry name" value="C1"/>
    <property type="match status" value="1"/>
</dbReference>
<keyword evidence="27" id="KW-1185">Reference proteome</keyword>
<feature type="compositionally biased region" description="Polar residues" evidence="20">
    <location>
        <begin position="1711"/>
        <end position="1725"/>
    </location>
</feature>
<evidence type="ECO:0000256" key="8">
    <source>
        <dbReference type="ARBA" id="ARBA00022679"/>
    </source>
</evidence>
<evidence type="ECO:0000256" key="17">
    <source>
        <dbReference type="ARBA" id="ARBA00048679"/>
    </source>
</evidence>
<keyword evidence="11" id="KW-0863">Zinc-finger</keyword>
<evidence type="ECO:0000259" key="21">
    <source>
        <dbReference type="PROSITE" id="PS50011"/>
    </source>
</evidence>
<keyword evidence="14 18" id="KW-0067">ATP-binding</keyword>
<evidence type="ECO:0000259" key="24">
    <source>
        <dbReference type="PROSITE" id="PS50219"/>
    </source>
</evidence>
<protein>
    <recommendedName>
        <fullName evidence="4">non-specific serine/threonine protein kinase</fullName>
        <ecNumber evidence="4">2.7.11.1</ecNumber>
    </recommendedName>
</protein>
<dbReference type="SMART" id="SM00220">
    <property type="entry name" value="S_TKc"/>
    <property type="match status" value="1"/>
</dbReference>
<dbReference type="PROSITE" id="PS00107">
    <property type="entry name" value="PROTEIN_KINASE_ATP"/>
    <property type="match status" value="1"/>
</dbReference>
<comment type="caution">
    <text evidence="26">The sequence shown here is derived from an EMBL/GenBank/DDBJ whole genome shotgun (WGS) entry which is preliminary data.</text>
</comment>
<dbReference type="PROSITE" id="PS00108">
    <property type="entry name" value="PROTEIN_KINASE_ST"/>
    <property type="match status" value="1"/>
</dbReference>
<dbReference type="FunFam" id="3.30.200.20:FF:001055">
    <property type="entry name" value="Serine/threonine-protein kinase MRCK beta"/>
    <property type="match status" value="1"/>
</dbReference>
<dbReference type="PROSITE" id="PS51285">
    <property type="entry name" value="AGC_KINASE_CTER"/>
    <property type="match status" value="1"/>
</dbReference>
<evidence type="ECO:0000256" key="4">
    <source>
        <dbReference type="ARBA" id="ARBA00012513"/>
    </source>
</evidence>
<feature type="region of interest" description="Disordered" evidence="20">
    <location>
        <begin position="734"/>
        <end position="753"/>
    </location>
</feature>
<dbReference type="PROSITE" id="PS50081">
    <property type="entry name" value="ZF_DAG_PE_2"/>
    <property type="match status" value="1"/>
</dbReference>
<accession>A0ABD0K324</accession>
<evidence type="ECO:0000256" key="1">
    <source>
        <dbReference type="ARBA" id="ARBA00001946"/>
    </source>
</evidence>
<keyword evidence="13" id="KW-0862">Zinc</keyword>
<dbReference type="Gene3D" id="1.20.5.1160">
    <property type="entry name" value="Vasodilator-stimulated phosphoprotein"/>
    <property type="match status" value="1"/>
</dbReference>
<dbReference type="CDD" id="cd05597">
    <property type="entry name" value="STKc_DMPK_like"/>
    <property type="match status" value="1"/>
</dbReference>
<dbReference type="PROSITE" id="PS50011">
    <property type="entry name" value="PROTEIN_KINASE_DOM"/>
    <property type="match status" value="1"/>
</dbReference>
<evidence type="ECO:0000256" key="2">
    <source>
        <dbReference type="ARBA" id="ARBA00004496"/>
    </source>
</evidence>
<keyword evidence="9" id="KW-0479">Metal-binding</keyword>
<dbReference type="SMART" id="SM00036">
    <property type="entry name" value="CNH"/>
    <property type="match status" value="1"/>
</dbReference>
<dbReference type="InterPro" id="IPR000095">
    <property type="entry name" value="CRIB_dom"/>
</dbReference>
<dbReference type="GO" id="GO:0005524">
    <property type="term" value="F:ATP binding"/>
    <property type="evidence" value="ECO:0007669"/>
    <property type="project" value="UniProtKB-UniRule"/>
</dbReference>
<dbReference type="Gene3D" id="3.30.200.20">
    <property type="entry name" value="Phosphorylase Kinase, domain 1"/>
    <property type="match status" value="1"/>
</dbReference>
<evidence type="ECO:0000256" key="11">
    <source>
        <dbReference type="ARBA" id="ARBA00022771"/>
    </source>
</evidence>
<feature type="coiled-coil region" evidence="19">
    <location>
        <begin position="490"/>
        <end position="653"/>
    </location>
</feature>
<feature type="domain" description="Phorbol-ester/DAG-type" evidence="22">
    <location>
        <begin position="1003"/>
        <end position="1053"/>
    </location>
</feature>
<dbReference type="Pfam" id="PF00069">
    <property type="entry name" value="Pkinase"/>
    <property type="match status" value="1"/>
</dbReference>
<feature type="compositionally biased region" description="Basic and acidic residues" evidence="20">
    <location>
        <begin position="1569"/>
        <end position="1582"/>
    </location>
</feature>
<feature type="compositionally biased region" description="Gly residues" evidence="20">
    <location>
        <begin position="1652"/>
        <end position="1663"/>
    </location>
</feature>
<dbReference type="Pfam" id="PF08826">
    <property type="entry name" value="DMPK_coil"/>
    <property type="match status" value="1"/>
</dbReference>
<sequence>MAMSSAEEKLKKLEQLYLNGVAKSSGTALSVETLLDVFLVLYDECSSSTLRREKNISEFVEFARPVAHTVKNLRLQRDDFETLKVIGRGAFGEVAVVKEKTTGNVFAMKILNKWEMLKRAETACFKEERDVLVFGDRRWITNLHYAFQDDTYLYLVMDYYCGGDLLTLLSKFEDRLPEDMAKFYIAEMVLAIHSLHRLNYVHRDIKPDNVLLDRSGHIVLADFGSCLKLMPDGTVQSSVAVGTPDYISPEILRAMEDGHGKYGPECDWWSLGVCMFEMLYGETPFYAESLVETYGKIMNHQTRFEFPTDVDDVSPEAKDLMQRLICSAAKRFGKNGLDDFKNHPWFVGIDWDNIRDMNAPFKPEVTGATDTSNFDVDDSEVKHTDTVPPTTHSAFKGHHLPFIGFTFTENCKLSDAECLQETVDLDSDKIDNLSTDVLERKIKSLEKENRDNAKKLQESMATIQQLQNADIRNGISEAAAAASASDEAEMRQLKEEVAVLHRVVAESQAEMSTLELELKKISDQKLELERKLRMGEDDKASFEKELDQQLDSLTELQDSREKYKNQARELKESINKLKVTMEQYNEANDTKLKMQSKVKELTRENRNKDEEIDDIKHKLESLRADKRKAEKTMNELQNQLDEAKSNVGKEVRVRERAEQYAKDLEVCTKRGTHERNCKHAQEVGELKYQVQEMDAKRAELSSELERLRAQLSSQGDVQDLRDQLSQLQAQLNASTRRTQNMQEDNERLREENQSQMNRIESLVRERAQMEEEIRDIYDKRESVAQWEAQISEIIKWVSDEKDARGYLQALATKMTEELENLKVMGVAGEDGGRPRWRNRRSQRLDKMELLNLQSSLNSEIQAKQQMSNELSKVKQECVALETKNQEKDMAVQRLQKELEELRDKYSKLQDQTKIDEWERQSEQPSILKYLNDRYSLLPDQISNDSEREEDSEDTASRTDSHTDSRTDLRGPDTPDAPFPSQPYEPVGPVYDKPWGKASPSPRSHQFVVKSFQSPYKCNLCSSLLVGLQRQGITCDSCGYVCHMSCMDKVPQQCPVPPDLTKRPPLGADLSKGFVRVPRQGGIKKGWFREYNGMTNSPSPQCLQAMSSTPTKRIYHVYSGVTSAEMSPPGTQHQILLLAESEKEKDKWLHVLNELHKILRNRQIPSKAVYSAQEMTHAAVILDSTRIALGTDEGLHVVELSKDQLIRIGDRSERKHVYQLELVPDPNILVYIFGKARHIKLIHVSSLESGESAEPLKIQETKGCSIFCTGRMQQQQSRASAMQGATAVGGGTGYTTCLCVAIKRTVQVYELLKSRQQRYRKIKDIQVPGQVQCVEMMSDRLCVGYPSCFALYSLQGDAAPMSLVSSEDTSLRYLLQNPVDAMLAIELSSNEFLLLFNVLGVYVNSSGERNRTQEILWPSQPLALSYSTPYLICYAENSVFVFNVVTAEWLQTLCLKKTKPLCKDGSLCLLNSFDSQHIVFLKNLSTEEDQLAVTDMFRSRSSRSSKRRFSFKSREDDRASKGPERRKGDISGPLTFSHVAHVGPGQVLPPVPAGPPMSFGCGLSLRHGRSLAEKAGERSDRRSKIISPPSNFSHIAHMGPDQGMQVLIDLPKQADVEQMQRVKSMFQPQLRSIHEVQMRGARPSSSHFNGNAGSRGDGRPGMGRGMARSLPSGAVQPGGGANYEGSPDSYEKDMSAQIFEDSPESPNWRLSMGSTASSTPPASNRDSMGDDRDQVDNSEDNSSNC</sequence>
<name>A0ABD0K324_9CAEN</name>
<dbReference type="SMART" id="SM00285">
    <property type="entry name" value="PBD"/>
    <property type="match status" value="2"/>
</dbReference>
<feature type="coiled-coil region" evidence="19">
    <location>
        <begin position="856"/>
        <end position="911"/>
    </location>
</feature>
<evidence type="ECO:0000256" key="6">
    <source>
        <dbReference type="ARBA" id="ARBA00022527"/>
    </source>
</evidence>
<keyword evidence="6" id="KW-0723">Serine/threonine-protein kinase</keyword>
<dbReference type="PANTHER" id="PTHR22988:SF66">
    <property type="entry name" value="SERINE_THREONINE-PROTEIN KINASE GENGHIS KHAN"/>
    <property type="match status" value="1"/>
</dbReference>
<feature type="region of interest" description="Disordered" evidence="20">
    <location>
        <begin position="939"/>
        <end position="998"/>
    </location>
</feature>
<comment type="similarity">
    <text evidence="3">Belongs to the protein kinase superfamily. AGC Ser/Thr protein kinase family. DMPK subfamily.</text>
</comment>
<feature type="coiled-coil region" evidence="19">
    <location>
        <begin position="435"/>
        <end position="462"/>
    </location>
</feature>
<dbReference type="InterPro" id="IPR008271">
    <property type="entry name" value="Ser/Thr_kinase_AS"/>
</dbReference>
<comment type="subcellular location">
    <subcellularLocation>
        <location evidence="2">Cytoplasm</location>
    </subcellularLocation>
</comment>
<evidence type="ECO:0000313" key="26">
    <source>
        <dbReference type="EMBL" id="KAK7481172.1"/>
    </source>
</evidence>
<feature type="region of interest" description="Disordered" evidence="20">
    <location>
        <begin position="1507"/>
        <end position="1534"/>
    </location>
</feature>
<feature type="domain" description="AGC-kinase C-terminal" evidence="25">
    <location>
        <begin position="347"/>
        <end position="417"/>
    </location>
</feature>
<feature type="domain" description="Protein kinase" evidence="21">
    <location>
        <begin position="80"/>
        <end position="346"/>
    </location>
</feature>
<dbReference type="SMART" id="SM00133">
    <property type="entry name" value="S_TK_X"/>
    <property type="match status" value="1"/>
</dbReference>
<dbReference type="CDD" id="cd00132">
    <property type="entry name" value="CRIB"/>
    <property type="match status" value="1"/>
</dbReference>
<dbReference type="PROSITE" id="PS00479">
    <property type="entry name" value="ZF_DAG_PE_1"/>
    <property type="match status" value="1"/>
</dbReference>
<dbReference type="GO" id="GO:0005737">
    <property type="term" value="C:cytoplasm"/>
    <property type="evidence" value="ECO:0007669"/>
    <property type="project" value="UniProtKB-SubCell"/>
</dbReference>
<dbReference type="GO" id="GO:0008270">
    <property type="term" value="F:zinc ion binding"/>
    <property type="evidence" value="ECO:0007669"/>
    <property type="project" value="UniProtKB-KW"/>
</dbReference>
<gene>
    <name evidence="26" type="ORF">BaRGS_00027605</name>
</gene>
<dbReference type="InterPro" id="IPR011009">
    <property type="entry name" value="Kinase-like_dom_sf"/>
</dbReference>
<dbReference type="PROSITE" id="PS50108">
    <property type="entry name" value="CRIB"/>
    <property type="match status" value="2"/>
</dbReference>
<comment type="catalytic activity">
    <reaction evidence="16">
        <text>L-threonyl-[protein] + ATP = O-phospho-L-threonyl-[protein] + ADP + H(+)</text>
        <dbReference type="Rhea" id="RHEA:46608"/>
        <dbReference type="Rhea" id="RHEA-COMP:11060"/>
        <dbReference type="Rhea" id="RHEA-COMP:11605"/>
        <dbReference type="ChEBI" id="CHEBI:15378"/>
        <dbReference type="ChEBI" id="CHEBI:30013"/>
        <dbReference type="ChEBI" id="CHEBI:30616"/>
        <dbReference type="ChEBI" id="CHEBI:61977"/>
        <dbReference type="ChEBI" id="CHEBI:456216"/>
        <dbReference type="EC" id="2.7.11.1"/>
    </reaction>
</comment>
<evidence type="ECO:0000259" key="25">
    <source>
        <dbReference type="PROSITE" id="PS51285"/>
    </source>
</evidence>
<dbReference type="InterPro" id="IPR017892">
    <property type="entry name" value="Pkinase_C"/>
</dbReference>
<feature type="domain" description="CNH" evidence="24">
    <location>
        <begin position="1171"/>
        <end position="1467"/>
    </location>
</feature>
<organism evidence="26 27">
    <name type="scientific">Batillaria attramentaria</name>
    <dbReference type="NCBI Taxonomy" id="370345"/>
    <lineage>
        <taxon>Eukaryota</taxon>
        <taxon>Metazoa</taxon>
        <taxon>Spiralia</taxon>
        <taxon>Lophotrochozoa</taxon>
        <taxon>Mollusca</taxon>
        <taxon>Gastropoda</taxon>
        <taxon>Caenogastropoda</taxon>
        <taxon>Sorbeoconcha</taxon>
        <taxon>Cerithioidea</taxon>
        <taxon>Batillariidae</taxon>
        <taxon>Batillaria</taxon>
    </lineage>
</organism>
<dbReference type="Pfam" id="PF00780">
    <property type="entry name" value="CNH"/>
    <property type="match status" value="1"/>
</dbReference>
<evidence type="ECO:0000256" key="20">
    <source>
        <dbReference type="SAM" id="MobiDB-lite"/>
    </source>
</evidence>
<evidence type="ECO:0000256" key="16">
    <source>
        <dbReference type="ARBA" id="ARBA00047899"/>
    </source>
</evidence>
<dbReference type="PANTHER" id="PTHR22988">
    <property type="entry name" value="MYOTONIC DYSTROPHY S/T KINASE-RELATED"/>
    <property type="match status" value="1"/>
</dbReference>
<evidence type="ECO:0000256" key="9">
    <source>
        <dbReference type="ARBA" id="ARBA00022723"/>
    </source>
</evidence>
<evidence type="ECO:0000313" key="27">
    <source>
        <dbReference type="Proteomes" id="UP001519460"/>
    </source>
</evidence>
<evidence type="ECO:0000256" key="19">
    <source>
        <dbReference type="SAM" id="Coils"/>
    </source>
</evidence>
<feature type="binding site" evidence="18">
    <location>
        <position position="109"/>
    </location>
    <ligand>
        <name>ATP</name>
        <dbReference type="ChEBI" id="CHEBI:30616"/>
    </ligand>
</feature>
<dbReference type="Pfam" id="PF00433">
    <property type="entry name" value="Pkinase_C"/>
    <property type="match status" value="1"/>
</dbReference>
<evidence type="ECO:0000256" key="7">
    <source>
        <dbReference type="ARBA" id="ARBA00022553"/>
    </source>
</evidence>
<dbReference type="Gene3D" id="3.30.60.20">
    <property type="match status" value="1"/>
</dbReference>
<dbReference type="FunFam" id="3.30.60.20:FF:000005">
    <property type="entry name" value="Non-specific serine/threonine protein kinase"/>
    <property type="match status" value="1"/>
</dbReference>
<keyword evidence="5" id="KW-0963">Cytoplasm</keyword>
<comment type="catalytic activity">
    <reaction evidence="17">
        <text>L-seryl-[protein] + ATP = O-phospho-L-seryl-[protein] + ADP + H(+)</text>
        <dbReference type="Rhea" id="RHEA:17989"/>
        <dbReference type="Rhea" id="RHEA-COMP:9863"/>
        <dbReference type="Rhea" id="RHEA-COMP:11604"/>
        <dbReference type="ChEBI" id="CHEBI:15378"/>
        <dbReference type="ChEBI" id="CHEBI:29999"/>
        <dbReference type="ChEBI" id="CHEBI:30616"/>
        <dbReference type="ChEBI" id="CHEBI:83421"/>
        <dbReference type="ChEBI" id="CHEBI:456216"/>
        <dbReference type="EC" id="2.7.11.1"/>
    </reaction>
</comment>